<dbReference type="PANTHER" id="PTHR24305">
    <property type="entry name" value="CYTOCHROME P450"/>
    <property type="match status" value="1"/>
</dbReference>
<keyword evidence="4" id="KW-0560">Oxidoreductase</keyword>
<dbReference type="GO" id="GO:0004497">
    <property type="term" value="F:monooxygenase activity"/>
    <property type="evidence" value="ECO:0007669"/>
    <property type="project" value="UniProtKB-KW"/>
</dbReference>
<dbReference type="SUPFAM" id="SSF48264">
    <property type="entry name" value="Cytochrome P450"/>
    <property type="match status" value="1"/>
</dbReference>
<dbReference type="Gene3D" id="1.10.630.10">
    <property type="entry name" value="Cytochrome P450"/>
    <property type="match status" value="1"/>
</dbReference>
<dbReference type="AlphaFoldDB" id="A0A5M6DGK7"/>
<dbReference type="EMBL" id="VWOX01000003">
    <property type="protein sequence ID" value="KAA5545339.1"/>
    <property type="molecule type" value="Genomic_DNA"/>
</dbReference>
<keyword evidence="3 4" id="KW-0408">Iron</keyword>
<dbReference type="Proteomes" id="UP000324479">
    <property type="component" value="Unassembled WGS sequence"/>
</dbReference>
<dbReference type="InterPro" id="IPR017972">
    <property type="entry name" value="Cyt_P450_CS"/>
</dbReference>
<gene>
    <name evidence="5" type="ORF">FYK55_06700</name>
</gene>
<feature type="binding site" description="axial binding residue" evidence="3">
    <location>
        <position position="382"/>
    </location>
    <ligand>
        <name>heme</name>
        <dbReference type="ChEBI" id="CHEBI:30413"/>
    </ligand>
    <ligandPart>
        <name>Fe</name>
        <dbReference type="ChEBI" id="CHEBI:18248"/>
    </ligandPart>
</feature>
<dbReference type="PANTHER" id="PTHR24305:SF166">
    <property type="entry name" value="CYTOCHROME P450 12A4, MITOCHONDRIAL-RELATED"/>
    <property type="match status" value="1"/>
</dbReference>
<dbReference type="PRINTS" id="PR00463">
    <property type="entry name" value="EP450I"/>
</dbReference>
<evidence type="ECO:0000256" key="2">
    <source>
        <dbReference type="ARBA" id="ARBA00010617"/>
    </source>
</evidence>
<keyword evidence="3 4" id="KW-0479">Metal-binding</keyword>
<dbReference type="Pfam" id="PF00067">
    <property type="entry name" value="p450"/>
    <property type="match status" value="1"/>
</dbReference>
<comment type="caution">
    <text evidence="5">The sequence shown here is derived from an EMBL/GenBank/DDBJ whole genome shotgun (WGS) entry which is preliminary data.</text>
</comment>
<dbReference type="RefSeq" id="WP_150075609.1">
    <property type="nucleotide sequence ID" value="NZ_VWOX01000003.1"/>
</dbReference>
<dbReference type="CDD" id="cd11053">
    <property type="entry name" value="CYP110-like"/>
    <property type="match status" value="1"/>
</dbReference>
<organism evidence="5 6">
    <name type="scientific">Roseiconus nitratireducens</name>
    <dbReference type="NCBI Taxonomy" id="2605748"/>
    <lineage>
        <taxon>Bacteria</taxon>
        <taxon>Pseudomonadati</taxon>
        <taxon>Planctomycetota</taxon>
        <taxon>Planctomycetia</taxon>
        <taxon>Pirellulales</taxon>
        <taxon>Pirellulaceae</taxon>
        <taxon>Roseiconus</taxon>
    </lineage>
</organism>
<name>A0A5M6DGK7_9BACT</name>
<keyword evidence="4" id="KW-0503">Monooxygenase</keyword>
<dbReference type="InterPro" id="IPR036396">
    <property type="entry name" value="Cyt_P450_sf"/>
</dbReference>
<dbReference type="GO" id="GO:0016705">
    <property type="term" value="F:oxidoreductase activity, acting on paired donors, with incorporation or reduction of molecular oxygen"/>
    <property type="evidence" value="ECO:0007669"/>
    <property type="project" value="InterPro"/>
</dbReference>
<keyword evidence="6" id="KW-1185">Reference proteome</keyword>
<sequence>MTTLPGPPGRLRTTLRLIRDPRGALEDWSRRYGDPFLIHALNGPVVITGREDLIAQIFSADPMQYDAFAQQSMVPMLGSGSMLMLSGEAHRRERKLVMPMFHGQRMRAYADVMQQSTLARLNQLKPGETFSMLDLATEISLDVIVRAVFGAERPERVLRLVGLAKELVRRSHPLLFFSPKTHLPFLGLSPWDRFRQAQTTLRDELDREIDHRSGSEESREDILTLLSQATYENGQPIDREHLKDELGTFLFAGHETSALAITWAIEHLHRNPSTLRRLREDLGTLGDDAPDAIASQPYLKAVVQESLRMHPIVTEVLRVLKEPMSLDGHELPAGFAVAPATVLAHYNPSTYPDPDEFRPARFLDRRYGSNQFMPFGGGHRRCVGAAFATYEMAIVIGSLVMNSKMESLEPRPPQPKRRNITMGPCSGVDMRFVARLDPQVAASAD</sequence>
<dbReference type="GO" id="GO:0005506">
    <property type="term" value="F:iron ion binding"/>
    <property type="evidence" value="ECO:0007669"/>
    <property type="project" value="InterPro"/>
</dbReference>
<evidence type="ECO:0000256" key="4">
    <source>
        <dbReference type="RuleBase" id="RU000461"/>
    </source>
</evidence>
<comment type="cofactor">
    <cofactor evidence="1 3">
        <name>heme</name>
        <dbReference type="ChEBI" id="CHEBI:30413"/>
    </cofactor>
</comment>
<evidence type="ECO:0000313" key="6">
    <source>
        <dbReference type="Proteomes" id="UP000324479"/>
    </source>
</evidence>
<dbReference type="InterPro" id="IPR001128">
    <property type="entry name" value="Cyt_P450"/>
</dbReference>
<evidence type="ECO:0000256" key="3">
    <source>
        <dbReference type="PIRSR" id="PIRSR602401-1"/>
    </source>
</evidence>
<dbReference type="GO" id="GO:0020037">
    <property type="term" value="F:heme binding"/>
    <property type="evidence" value="ECO:0007669"/>
    <property type="project" value="InterPro"/>
</dbReference>
<comment type="similarity">
    <text evidence="2 4">Belongs to the cytochrome P450 family.</text>
</comment>
<dbReference type="PRINTS" id="PR00385">
    <property type="entry name" value="P450"/>
</dbReference>
<dbReference type="PROSITE" id="PS00086">
    <property type="entry name" value="CYTOCHROME_P450"/>
    <property type="match status" value="1"/>
</dbReference>
<reference evidence="5 6" key="1">
    <citation type="submission" date="2019-08" db="EMBL/GenBank/DDBJ databases">
        <authorList>
            <person name="Dhanesh K."/>
            <person name="Kumar G."/>
            <person name="Sasikala C."/>
            <person name="Venkata Ramana C."/>
        </authorList>
    </citation>
    <scope>NUCLEOTIDE SEQUENCE [LARGE SCALE GENOMIC DNA]</scope>
    <source>
        <strain evidence="5 6">JC645</strain>
    </source>
</reference>
<accession>A0A5M6DGK7</accession>
<proteinExistence type="inferred from homology"/>
<evidence type="ECO:0000313" key="5">
    <source>
        <dbReference type="EMBL" id="KAA5545339.1"/>
    </source>
</evidence>
<dbReference type="InterPro" id="IPR050121">
    <property type="entry name" value="Cytochrome_P450_monoxygenase"/>
</dbReference>
<protein>
    <submittedName>
        <fullName evidence="5">Cytochrome P450</fullName>
    </submittedName>
</protein>
<keyword evidence="3 4" id="KW-0349">Heme</keyword>
<evidence type="ECO:0000256" key="1">
    <source>
        <dbReference type="ARBA" id="ARBA00001971"/>
    </source>
</evidence>
<dbReference type="InterPro" id="IPR002401">
    <property type="entry name" value="Cyt_P450_E_grp-I"/>
</dbReference>